<accession>X1S365</accession>
<proteinExistence type="predicted"/>
<comment type="caution">
    <text evidence="1">The sequence shown here is derived from an EMBL/GenBank/DDBJ whole genome shotgun (WGS) entry which is preliminary data.</text>
</comment>
<dbReference type="AlphaFoldDB" id="X1S365"/>
<evidence type="ECO:0000313" key="1">
    <source>
        <dbReference type="EMBL" id="GAI62249.1"/>
    </source>
</evidence>
<reference evidence="1" key="1">
    <citation type="journal article" date="2014" name="Front. Microbiol.">
        <title>High frequency of phylogenetically diverse reductive dehalogenase-homologous genes in deep subseafloor sedimentary metagenomes.</title>
        <authorList>
            <person name="Kawai M."/>
            <person name="Futagami T."/>
            <person name="Toyoda A."/>
            <person name="Takaki Y."/>
            <person name="Nishi S."/>
            <person name="Hori S."/>
            <person name="Arai W."/>
            <person name="Tsubouchi T."/>
            <person name="Morono Y."/>
            <person name="Uchiyama I."/>
            <person name="Ito T."/>
            <person name="Fujiyama A."/>
            <person name="Inagaki F."/>
            <person name="Takami H."/>
        </authorList>
    </citation>
    <scope>NUCLEOTIDE SEQUENCE</scope>
    <source>
        <strain evidence="1">Expedition CK06-06</strain>
    </source>
</reference>
<name>X1S365_9ZZZZ</name>
<feature type="non-terminal residue" evidence="1">
    <location>
        <position position="1"/>
    </location>
</feature>
<organism evidence="1">
    <name type="scientific">marine sediment metagenome</name>
    <dbReference type="NCBI Taxonomy" id="412755"/>
    <lineage>
        <taxon>unclassified sequences</taxon>
        <taxon>metagenomes</taxon>
        <taxon>ecological metagenomes</taxon>
    </lineage>
</organism>
<sequence>LTEGIKSEWETISGTWKHNLTFGAYSTDEMNCVNMLRLN</sequence>
<dbReference type="EMBL" id="BARV01046003">
    <property type="protein sequence ID" value="GAI62249.1"/>
    <property type="molecule type" value="Genomic_DNA"/>
</dbReference>
<feature type="non-terminal residue" evidence="1">
    <location>
        <position position="39"/>
    </location>
</feature>
<protein>
    <submittedName>
        <fullName evidence="1">Uncharacterized protein</fullName>
    </submittedName>
</protein>
<gene>
    <name evidence="1" type="ORF">S06H3_66969</name>
</gene>